<evidence type="ECO:0000313" key="5">
    <source>
        <dbReference type="Proteomes" id="UP000382436"/>
    </source>
</evidence>
<dbReference type="PANTHER" id="PTHR34047:SF8">
    <property type="entry name" value="PROTEIN YKFC"/>
    <property type="match status" value="1"/>
</dbReference>
<reference evidence="4 5" key="1">
    <citation type="submission" date="2018-05" db="EMBL/GenBank/DDBJ databases">
        <authorList>
            <consortium name="PulseNet: The National Subtyping Network for Foodborne Disease Surveillance"/>
            <person name="Tarr C.L."/>
            <person name="Trees E."/>
            <person name="Katz L.S."/>
            <person name="Carleton-Romer H.A."/>
            <person name="Stroika S."/>
            <person name="Kucerova Z."/>
            <person name="Roache K.F."/>
            <person name="Sabol A.L."/>
            <person name="Besser J."/>
            <person name="Gerner-Smidt P."/>
        </authorList>
    </citation>
    <scope>NUCLEOTIDE SEQUENCE [LARGE SCALE GENOMIC DNA]</scope>
    <source>
        <strain evidence="4 5">PNUSAC001435</strain>
    </source>
</reference>
<organism evidence="4 5">
    <name type="scientific">Campylobacter coli</name>
    <dbReference type="NCBI Taxonomy" id="195"/>
    <lineage>
        <taxon>Bacteria</taxon>
        <taxon>Pseudomonadati</taxon>
        <taxon>Campylobacterota</taxon>
        <taxon>Epsilonproteobacteria</taxon>
        <taxon>Campylobacterales</taxon>
        <taxon>Campylobacteraceae</taxon>
        <taxon>Campylobacter</taxon>
    </lineage>
</organism>
<evidence type="ECO:0000313" key="4">
    <source>
        <dbReference type="EMBL" id="EAJ9198124.1"/>
    </source>
</evidence>
<accession>A0A690LGV4</accession>
<dbReference type="GO" id="GO:0003964">
    <property type="term" value="F:RNA-directed DNA polymerase activity"/>
    <property type="evidence" value="ECO:0007669"/>
    <property type="project" value="UniProtKB-KW"/>
</dbReference>
<proteinExistence type="inferred from homology"/>
<dbReference type="NCBIfam" id="NF041747">
    <property type="entry name" value="Drt3a"/>
    <property type="match status" value="1"/>
</dbReference>
<name>A0A690LGV4_CAMCO</name>
<dbReference type="SUPFAM" id="SSF56672">
    <property type="entry name" value="DNA/RNA polymerases"/>
    <property type="match status" value="1"/>
</dbReference>
<dbReference type="InterPro" id="IPR000477">
    <property type="entry name" value="RT_dom"/>
</dbReference>
<keyword evidence="4" id="KW-0548">Nucleotidyltransferase</keyword>
<dbReference type="InterPro" id="IPR043502">
    <property type="entry name" value="DNA/RNA_pol_sf"/>
</dbReference>
<keyword evidence="2" id="KW-0175">Coiled coil</keyword>
<evidence type="ECO:0000256" key="2">
    <source>
        <dbReference type="SAM" id="Coils"/>
    </source>
</evidence>
<dbReference type="AlphaFoldDB" id="A0A690LGV4"/>
<sequence>MILENEIFPYIKIFFKIYFEENKKGNYLPDKFKCFGEVRNIDKKISNLKKELKKNEDKKIKKEISGYYRKKIEILNKLFCEIQNKIDSEKLNIHIDIKRIKDKDTYIIDIKNEVLFFALKFAQKDIQRSFKIKQSDRNTIIEQIKCLIDDEIPKFIIRLDIKNFYETIPHDKLKKIIKENYILEPTSKKTIFTILKEYSKLSNNQNIGIPRGIGISAYLSELYMRDFDKKVDSLEEVVYYARYVDDVIIISTSNIENKIENLLEKETQLSFHDSTSQKRKIIDTSKNGQLHFDFLGFVFKKEKEKLSIGLSKNKIKKYKNKITKTIECYNKQSKYNEKNARKMLEKRLKYLTGNTALKGVKKYIYTGVFYSNKYIDDTSCFQGLDA</sequence>
<protein>
    <submittedName>
        <fullName evidence="4">RNA-directed DNA polymerase</fullName>
    </submittedName>
</protein>
<keyword evidence="4" id="KW-0808">Transferase</keyword>
<comment type="caution">
    <text evidence="4">The sequence shown here is derived from an EMBL/GenBank/DDBJ whole genome shotgun (WGS) entry which is preliminary data.</text>
</comment>
<keyword evidence="4" id="KW-0695">RNA-directed DNA polymerase</keyword>
<dbReference type="Pfam" id="PF00078">
    <property type="entry name" value="RVT_1"/>
    <property type="match status" value="1"/>
</dbReference>
<evidence type="ECO:0000256" key="1">
    <source>
        <dbReference type="ARBA" id="ARBA00034120"/>
    </source>
</evidence>
<dbReference type="InterPro" id="IPR051083">
    <property type="entry name" value="GrpII_Intron_Splice-Mob/Def"/>
</dbReference>
<comment type="similarity">
    <text evidence="1">Belongs to the bacterial reverse transcriptase family.</text>
</comment>
<dbReference type="EMBL" id="AACBVJ010000018">
    <property type="protein sequence ID" value="EAJ9198124.1"/>
    <property type="molecule type" value="Genomic_DNA"/>
</dbReference>
<gene>
    <name evidence="4" type="ORF">BZ274_08110</name>
</gene>
<dbReference type="PROSITE" id="PS50878">
    <property type="entry name" value="RT_POL"/>
    <property type="match status" value="1"/>
</dbReference>
<dbReference type="CDD" id="cd01646">
    <property type="entry name" value="RT_Bac_retron_I"/>
    <property type="match status" value="1"/>
</dbReference>
<feature type="domain" description="Reverse transcriptase" evidence="3">
    <location>
        <begin position="41"/>
        <end position="299"/>
    </location>
</feature>
<feature type="coiled-coil region" evidence="2">
    <location>
        <begin position="38"/>
        <end position="65"/>
    </location>
</feature>
<feature type="non-terminal residue" evidence="4">
    <location>
        <position position="386"/>
    </location>
</feature>
<evidence type="ECO:0000259" key="3">
    <source>
        <dbReference type="PROSITE" id="PS50878"/>
    </source>
</evidence>
<dbReference type="Proteomes" id="UP000382436">
    <property type="component" value="Unassembled WGS sequence"/>
</dbReference>
<dbReference type="PANTHER" id="PTHR34047">
    <property type="entry name" value="NUCLEAR INTRON MATURASE 1, MITOCHONDRIAL-RELATED"/>
    <property type="match status" value="1"/>
</dbReference>